<dbReference type="Gene3D" id="2.130.10.10">
    <property type="entry name" value="YVTN repeat-like/Quinoprotein amine dehydrogenase"/>
    <property type="match status" value="1"/>
</dbReference>
<dbReference type="EMBL" id="STGX01000002">
    <property type="protein sequence ID" value="THV31386.1"/>
    <property type="molecule type" value="Genomic_DNA"/>
</dbReference>
<reference evidence="1 2" key="1">
    <citation type="journal article" date="2018" name="Int. J. Syst. Evol. Microbiol.">
        <title>Glycomyces paridis sp. nov., isolated from the medicinal plant Paris polyphylla.</title>
        <authorList>
            <person name="Fang X.M."/>
            <person name="Bai J.L."/>
            <person name="Su J."/>
            <person name="Zhao L.L."/>
            <person name="Liu H.Y."/>
            <person name="Ma B.P."/>
            <person name="Zhang Y.Q."/>
            <person name="Yu L.Y."/>
        </authorList>
    </citation>
    <scope>NUCLEOTIDE SEQUENCE [LARGE SCALE GENOMIC DNA]</scope>
    <source>
        <strain evidence="1 2">CPCC 204357</strain>
    </source>
</reference>
<protein>
    <submittedName>
        <fullName evidence="1">Glutaminyl-peptide cyclotransferase</fullName>
    </submittedName>
</protein>
<name>A0A4V4HPU9_9ACTN</name>
<dbReference type="RefSeq" id="WP_136528259.1">
    <property type="nucleotide sequence ID" value="NZ_STGX01000002.1"/>
</dbReference>
<evidence type="ECO:0000313" key="2">
    <source>
        <dbReference type="Proteomes" id="UP000305792"/>
    </source>
</evidence>
<organism evidence="1 2">
    <name type="scientific">Glycomyces paridis</name>
    <dbReference type="NCBI Taxonomy" id="2126555"/>
    <lineage>
        <taxon>Bacteria</taxon>
        <taxon>Bacillati</taxon>
        <taxon>Actinomycetota</taxon>
        <taxon>Actinomycetes</taxon>
        <taxon>Glycomycetales</taxon>
        <taxon>Glycomycetaceae</taxon>
        <taxon>Glycomyces</taxon>
    </lineage>
</organism>
<dbReference type="InterPro" id="IPR015943">
    <property type="entry name" value="WD40/YVTN_repeat-like_dom_sf"/>
</dbReference>
<keyword evidence="2" id="KW-1185">Reference proteome</keyword>
<dbReference type="AlphaFoldDB" id="A0A4V4HPU9"/>
<dbReference type="Proteomes" id="UP000305792">
    <property type="component" value="Unassembled WGS sequence"/>
</dbReference>
<dbReference type="InterPro" id="IPR007788">
    <property type="entry name" value="QCT"/>
</dbReference>
<dbReference type="GO" id="GO:0016603">
    <property type="term" value="F:glutaminyl-peptide cyclotransferase activity"/>
    <property type="evidence" value="ECO:0007669"/>
    <property type="project" value="InterPro"/>
</dbReference>
<keyword evidence="1" id="KW-0808">Transferase</keyword>
<accession>A0A4V4HPU9</accession>
<dbReference type="PROSITE" id="PS51257">
    <property type="entry name" value="PROKAR_LIPOPROTEIN"/>
    <property type="match status" value="1"/>
</dbReference>
<proteinExistence type="predicted"/>
<dbReference type="PANTHER" id="PTHR31270:SF1">
    <property type="entry name" value="GLUTAMINYL-PEPTIDE CYCLOTRANSFERASE"/>
    <property type="match status" value="1"/>
</dbReference>
<dbReference type="PANTHER" id="PTHR31270">
    <property type="entry name" value="GLUTAMINYL-PEPTIDE CYCLOTRANSFERASE"/>
    <property type="match status" value="1"/>
</dbReference>
<dbReference type="Pfam" id="PF05096">
    <property type="entry name" value="Glu_cyclase_2"/>
    <property type="match status" value="1"/>
</dbReference>
<sequence length="286" mass="30824">MRSVFDEKRATRRTAALGAAGLLALTGCGTGNAGADTPEEIESSVEEAVEEGAVEALTVEVLASYDHDADSFTQGLELGEHPEFGTVLYESAGLYEESDVRIADPGTGDVLDSQDLPAEQFAEGLTLTDDAIWQITWQEHVAHRRDPVTLDIIETVEYEGEGWGICHDGERLVMSDGTDTLTFRDPDTFAELGVASVTLDGEPVFQINELECVGGQVWANLWQTDQIVRIDPDTGQVEAVVDASGLLSDEESAGADVLNGIAATATEGEFYVTGKHWPKLFLVRFV</sequence>
<evidence type="ECO:0000313" key="1">
    <source>
        <dbReference type="EMBL" id="THV31386.1"/>
    </source>
</evidence>
<comment type="caution">
    <text evidence="1">The sequence shown here is derived from an EMBL/GenBank/DDBJ whole genome shotgun (WGS) entry which is preliminary data.</text>
</comment>
<gene>
    <name evidence="1" type="ORF">E9998_03195</name>
</gene>
<dbReference type="SUPFAM" id="SSF63825">
    <property type="entry name" value="YWTD domain"/>
    <property type="match status" value="1"/>
</dbReference>
<dbReference type="OrthoDB" id="9783700at2"/>